<dbReference type="NCBIfam" id="NF038216">
    <property type="entry name" value="ABZJ_00895_fam"/>
    <property type="match status" value="1"/>
</dbReference>
<keyword evidence="1" id="KW-0472">Membrane</keyword>
<feature type="transmembrane region" description="Helical" evidence="1">
    <location>
        <begin position="34"/>
        <end position="52"/>
    </location>
</feature>
<gene>
    <name evidence="2" type="ORF">J3491_04585</name>
</gene>
<feature type="transmembrane region" description="Helical" evidence="1">
    <location>
        <begin position="58"/>
        <end position="76"/>
    </location>
</feature>
<accession>A0AAW4IPD6</accession>
<feature type="transmembrane region" description="Helical" evidence="1">
    <location>
        <begin position="97"/>
        <end position="118"/>
    </location>
</feature>
<comment type="caution">
    <text evidence="2">The sequence shown here is derived from an EMBL/GenBank/DDBJ whole genome shotgun (WGS) entry which is preliminary data.</text>
</comment>
<dbReference type="EMBL" id="JAGBKN010000006">
    <property type="protein sequence ID" value="MBO1516611.1"/>
    <property type="molecule type" value="Genomic_DNA"/>
</dbReference>
<keyword evidence="1" id="KW-1133">Transmembrane helix</keyword>
<name>A0AAW4IPD6_9GAMM</name>
<dbReference type="InterPro" id="IPR047730">
    <property type="entry name" value="ABZJ_00895-like"/>
</dbReference>
<evidence type="ECO:0000256" key="1">
    <source>
        <dbReference type="SAM" id="Phobius"/>
    </source>
</evidence>
<dbReference type="Proteomes" id="UP000664161">
    <property type="component" value="Unassembled WGS sequence"/>
</dbReference>
<sequence>MSRKTTNLNKSSPATAPHGLVTTRASTQPQLPPYIGYFAIGYVLASALFMLIQTKLALNAQLVTVLSIILAAYIAVSKFVKHQQRALYKDEINRLMLGGIMVVWLLTGLYFLALWFLLFDDISREVLLAMTKQQPLPLLSALVMIVVLSLVSARISIWAFNRLLDPAPKTL</sequence>
<organism evidence="2 3">
    <name type="scientific">Psychrobacter halodurans</name>
    <dbReference type="NCBI Taxonomy" id="2818439"/>
    <lineage>
        <taxon>Bacteria</taxon>
        <taxon>Pseudomonadati</taxon>
        <taxon>Pseudomonadota</taxon>
        <taxon>Gammaproteobacteria</taxon>
        <taxon>Moraxellales</taxon>
        <taxon>Moraxellaceae</taxon>
        <taxon>Psychrobacter</taxon>
    </lineage>
</organism>
<keyword evidence="3" id="KW-1185">Reference proteome</keyword>
<reference evidence="2 3" key="1">
    <citation type="submission" date="2021-03" db="EMBL/GenBank/DDBJ databases">
        <authorList>
            <person name="Shang D.-D."/>
            <person name="Du Z.-J."/>
            <person name="Chen G.-J."/>
        </authorList>
    </citation>
    <scope>NUCLEOTIDE SEQUENCE [LARGE SCALE GENOMIC DNA]</scope>
    <source>
        <strain evidence="2 3">F2608</strain>
    </source>
</reference>
<feature type="transmembrane region" description="Helical" evidence="1">
    <location>
        <begin position="138"/>
        <end position="160"/>
    </location>
</feature>
<keyword evidence="1" id="KW-0812">Transmembrane</keyword>
<evidence type="ECO:0000313" key="2">
    <source>
        <dbReference type="EMBL" id="MBO1516611.1"/>
    </source>
</evidence>
<proteinExistence type="predicted"/>
<dbReference type="RefSeq" id="WP_100749046.1">
    <property type="nucleotide sequence ID" value="NZ_JAGBKN010000006.1"/>
</dbReference>
<evidence type="ECO:0000313" key="3">
    <source>
        <dbReference type="Proteomes" id="UP000664161"/>
    </source>
</evidence>
<protein>
    <submittedName>
        <fullName evidence="2">ABZJ_00895 family protein</fullName>
    </submittedName>
</protein>
<dbReference type="AlphaFoldDB" id="A0AAW4IPD6"/>